<dbReference type="SMART" id="SM00382">
    <property type="entry name" value="AAA"/>
    <property type="match status" value="1"/>
</dbReference>
<dbReference type="PANTHER" id="PTHR32071:SF90">
    <property type="entry name" value="TRANSCRIPTIONAL REGULATORY PROTEIN LEVR"/>
    <property type="match status" value="1"/>
</dbReference>
<feature type="domain" description="PRD" evidence="7">
    <location>
        <begin position="473"/>
        <end position="578"/>
    </location>
</feature>
<dbReference type="SUPFAM" id="SSF53062">
    <property type="entry name" value="PTS system fructose IIA component-like"/>
    <property type="match status" value="1"/>
</dbReference>
<dbReference type="GO" id="GO:0005524">
    <property type="term" value="F:ATP binding"/>
    <property type="evidence" value="ECO:0007669"/>
    <property type="project" value="UniProtKB-KW"/>
</dbReference>
<dbReference type="PROSITE" id="PS51372">
    <property type="entry name" value="PRD_2"/>
    <property type="match status" value="2"/>
</dbReference>
<keyword evidence="4" id="KW-0238">DNA-binding</keyword>
<dbReference type="GO" id="GO:0016020">
    <property type="term" value="C:membrane"/>
    <property type="evidence" value="ECO:0007669"/>
    <property type="project" value="InterPro"/>
</dbReference>
<evidence type="ECO:0000259" key="6">
    <source>
        <dbReference type="PROSITE" id="PS51096"/>
    </source>
</evidence>
<comment type="caution">
    <text evidence="8">The sequence shown here is derived from an EMBL/GenBank/DDBJ whole genome shotgun (WGS) entry which is preliminary data.</text>
</comment>
<dbReference type="PANTHER" id="PTHR32071">
    <property type="entry name" value="TRANSCRIPTIONAL REGULATORY PROTEIN"/>
    <property type="match status" value="1"/>
</dbReference>
<sequence length="932" mass="104664">MKRIEKIVQYLTDFWGNKSTEDIQKELGSNAKEVAKALGIARSNVSAELNKLVRAERVVKVKSYPVKYIPLDVLLAHHLIENGEIGFEIDDLANLDAQSSPQKNEVKLKKESEKIDPFEKVIGHHESLKKAISQAKAAIYYPPDGLHMLLLGPTGSGKTFFANKVFQYGKYAGIIEPNAPFITFNCADYYHNPQLLMSQLFGYIAGAFTGATADKVGLFEQADGGILLLDEVHRLPPEGQEMLFYFLDNKTFSRLGESEKKRTANVLIIFATTENPSSVLLGTFSRRIPMTIEIPALSKRSVSERIELMKYLFRVEAKRIEKILMIDIDVINVLLSAATYGNVGQLKSQIQLVCAQAFVNNLNSKERMAIHIQDLPSELSQDWLSSRSSLIGTKNLSSYLDVTTTIFPTNSEEENPEESMELNIYESIEKKASVLAEEGISQEAIYQHILQDLHFHIQNVVEKNSPKYSLQKFVNPKVNKIVEVLKVAAEGHLQRKFDRRFNYYVGMHLDAYLQRGEKTTITFSASHQEVIDSNKEEYEAAQIICKLLKEQYTIQLPEIEVIYYTMLLASLISLEETKKVAVLVVTHGNSTATSMVEVATELLGNTSIEAIDMPLTVSPTEIVTILCEKVIDIDNGEGVLLLVDMGSLAMMDKEIRKRTGVKVLSISNVTTSVVLDVARKINYTSFDLHSIYTSVKKDFITAFQLHEEYGQKKQAVLSICMSGEGTAKKMAQLIHHIVAKCSNELIEVITVSALDLKTKVSKITDQYSVIASVGTRDPQIGRPFISLDELIEGEGEQLLSSLISGETREADQKNGGSVLIRELCEETLRTYLVYLNPLHITTLLLEWIEALEEAVTSKFTNPSILKMVVHTAFAFERIIKKNPLKYTEEEAKELTAYLEKIESTLKIVETKIDLYLSLDEKKFIAEILREIS</sequence>
<organism evidence="8 9">
    <name type="scientific">Vagococcus allomyrinae</name>
    <dbReference type="NCBI Taxonomy" id="2794353"/>
    <lineage>
        <taxon>Bacteria</taxon>
        <taxon>Bacillati</taxon>
        <taxon>Bacillota</taxon>
        <taxon>Bacilli</taxon>
        <taxon>Lactobacillales</taxon>
        <taxon>Enterococcaceae</taxon>
        <taxon>Vagococcus</taxon>
    </lineage>
</organism>
<keyword evidence="2" id="KW-0547">Nucleotide-binding</keyword>
<evidence type="ECO:0000259" key="7">
    <source>
        <dbReference type="PROSITE" id="PS51372"/>
    </source>
</evidence>
<feature type="domain" description="Sigma-54 factor interaction" evidence="5">
    <location>
        <begin position="121"/>
        <end position="355"/>
    </location>
</feature>
<reference evidence="8" key="1">
    <citation type="submission" date="2020-12" db="EMBL/GenBank/DDBJ databases">
        <title>Vagococcus allomyrinae sp. nov. and Enterococcus lavae sp. nov., isolated from the larvae of Allomyrina dichotoma.</title>
        <authorList>
            <person name="Lee S.D."/>
        </authorList>
    </citation>
    <scope>NUCLEOTIDE SEQUENCE</scope>
    <source>
        <strain evidence="8">BWB3-3</strain>
    </source>
</reference>
<dbReference type="Gene3D" id="3.40.50.300">
    <property type="entry name" value="P-loop containing nucleotide triphosphate hydrolases"/>
    <property type="match status" value="1"/>
</dbReference>
<evidence type="ECO:0000256" key="3">
    <source>
        <dbReference type="ARBA" id="ARBA00022840"/>
    </source>
</evidence>
<gene>
    <name evidence="8" type="ORF">I6N95_09000</name>
</gene>
<dbReference type="Pfam" id="PF00158">
    <property type="entry name" value="Sigma54_activat"/>
    <property type="match status" value="1"/>
</dbReference>
<evidence type="ECO:0000256" key="4">
    <source>
        <dbReference type="ARBA" id="ARBA00023125"/>
    </source>
</evidence>
<dbReference type="GO" id="GO:0009401">
    <property type="term" value="P:phosphoenolpyruvate-dependent sugar phosphotransferase system"/>
    <property type="evidence" value="ECO:0007669"/>
    <property type="project" value="InterPro"/>
</dbReference>
<evidence type="ECO:0000259" key="5">
    <source>
        <dbReference type="PROSITE" id="PS50045"/>
    </source>
</evidence>
<dbReference type="Gene3D" id="3.40.50.510">
    <property type="entry name" value="Phosphotransferase system, mannose-type IIA component"/>
    <property type="match status" value="1"/>
</dbReference>
<accession>A0A940PAG9</accession>
<dbReference type="RefSeq" id="WP_209526801.1">
    <property type="nucleotide sequence ID" value="NZ_JAEEGA010000005.1"/>
</dbReference>
<evidence type="ECO:0000256" key="1">
    <source>
        <dbReference type="ARBA" id="ARBA00022679"/>
    </source>
</evidence>
<dbReference type="InterPro" id="IPR036662">
    <property type="entry name" value="PTS_EIIA_man-typ_sf"/>
</dbReference>
<dbReference type="InterPro" id="IPR036390">
    <property type="entry name" value="WH_DNA-bd_sf"/>
</dbReference>
<dbReference type="InterPro" id="IPR002078">
    <property type="entry name" value="Sigma_54_int"/>
</dbReference>
<dbReference type="PROSITE" id="PS00676">
    <property type="entry name" value="SIGMA54_INTERACT_2"/>
    <property type="match status" value="1"/>
</dbReference>
<dbReference type="Gene3D" id="1.10.1790.10">
    <property type="entry name" value="PRD domain"/>
    <property type="match status" value="1"/>
</dbReference>
<dbReference type="GO" id="GO:0016740">
    <property type="term" value="F:transferase activity"/>
    <property type="evidence" value="ECO:0007669"/>
    <property type="project" value="UniProtKB-KW"/>
</dbReference>
<proteinExistence type="predicted"/>
<dbReference type="AlphaFoldDB" id="A0A940PAG9"/>
<evidence type="ECO:0000313" key="9">
    <source>
        <dbReference type="Proteomes" id="UP000674938"/>
    </source>
</evidence>
<dbReference type="InterPro" id="IPR027417">
    <property type="entry name" value="P-loop_NTPase"/>
</dbReference>
<dbReference type="CDD" id="cd00009">
    <property type="entry name" value="AAA"/>
    <property type="match status" value="1"/>
</dbReference>
<feature type="domain" description="PRD" evidence="7">
    <location>
        <begin position="835"/>
        <end position="932"/>
    </location>
</feature>
<keyword evidence="1" id="KW-0808">Transferase</keyword>
<keyword evidence="3" id="KW-0067">ATP-binding</keyword>
<dbReference type="InterPro" id="IPR003593">
    <property type="entry name" value="AAA+_ATPase"/>
</dbReference>
<dbReference type="GO" id="GO:0006355">
    <property type="term" value="P:regulation of DNA-templated transcription"/>
    <property type="evidence" value="ECO:0007669"/>
    <property type="project" value="InterPro"/>
</dbReference>
<dbReference type="SUPFAM" id="SSF63520">
    <property type="entry name" value="PTS-regulatory domain, PRD"/>
    <property type="match status" value="2"/>
</dbReference>
<name>A0A940PAG9_9ENTE</name>
<dbReference type="Pfam" id="PF00874">
    <property type="entry name" value="PRD"/>
    <property type="match status" value="1"/>
</dbReference>
<dbReference type="PROSITE" id="PS50045">
    <property type="entry name" value="SIGMA54_INTERACT_4"/>
    <property type="match status" value="1"/>
</dbReference>
<evidence type="ECO:0000313" key="8">
    <source>
        <dbReference type="EMBL" id="MBP1041140.1"/>
    </source>
</evidence>
<dbReference type="SUPFAM" id="SSF46785">
    <property type="entry name" value="Winged helix' DNA-binding domain"/>
    <property type="match status" value="1"/>
</dbReference>
<dbReference type="SUPFAM" id="SSF52540">
    <property type="entry name" value="P-loop containing nucleoside triphosphate hydrolases"/>
    <property type="match status" value="1"/>
</dbReference>
<protein>
    <submittedName>
        <fullName evidence="8">Sigma 54-interacting transcriptional regulator</fullName>
    </submittedName>
</protein>
<dbReference type="Pfam" id="PF03610">
    <property type="entry name" value="EIIA-man"/>
    <property type="match status" value="1"/>
</dbReference>
<dbReference type="InterPro" id="IPR025943">
    <property type="entry name" value="Sigma_54_int_dom_ATP-bd_2"/>
</dbReference>
<dbReference type="InterPro" id="IPR036634">
    <property type="entry name" value="PRD_sf"/>
</dbReference>
<dbReference type="GO" id="GO:0003677">
    <property type="term" value="F:DNA binding"/>
    <property type="evidence" value="ECO:0007669"/>
    <property type="project" value="UniProtKB-KW"/>
</dbReference>
<dbReference type="InterPro" id="IPR011608">
    <property type="entry name" value="PRD"/>
</dbReference>
<evidence type="ECO:0000256" key="2">
    <source>
        <dbReference type="ARBA" id="ARBA00022741"/>
    </source>
</evidence>
<keyword evidence="9" id="KW-1185">Reference proteome</keyword>
<dbReference type="PROSITE" id="PS51096">
    <property type="entry name" value="PTS_EIIA_TYPE_4"/>
    <property type="match status" value="1"/>
</dbReference>
<dbReference type="InterPro" id="IPR004701">
    <property type="entry name" value="PTS_EIIA_man-typ"/>
</dbReference>
<feature type="domain" description="PTS EIIA type-4" evidence="6">
    <location>
        <begin position="579"/>
        <end position="716"/>
    </location>
</feature>
<dbReference type="EMBL" id="JAEEGA010000005">
    <property type="protein sequence ID" value="MBP1041140.1"/>
    <property type="molecule type" value="Genomic_DNA"/>
</dbReference>
<dbReference type="Proteomes" id="UP000674938">
    <property type="component" value="Unassembled WGS sequence"/>
</dbReference>